<reference evidence="2" key="2">
    <citation type="submission" date="2015-01" db="EMBL/GenBank/DDBJ databases">
        <title>Evolutionary Origins and Diversification of the Mycorrhizal Mutualists.</title>
        <authorList>
            <consortium name="DOE Joint Genome Institute"/>
            <consortium name="Mycorrhizal Genomics Consortium"/>
            <person name="Kohler A."/>
            <person name="Kuo A."/>
            <person name="Nagy L.G."/>
            <person name="Floudas D."/>
            <person name="Copeland A."/>
            <person name="Barry K.W."/>
            <person name="Cichocki N."/>
            <person name="Veneault-Fourrey C."/>
            <person name="LaButti K."/>
            <person name="Lindquist E.A."/>
            <person name="Lipzen A."/>
            <person name="Lundell T."/>
            <person name="Morin E."/>
            <person name="Murat C."/>
            <person name="Riley R."/>
            <person name="Ohm R."/>
            <person name="Sun H."/>
            <person name="Tunlid A."/>
            <person name="Henrissat B."/>
            <person name="Grigoriev I.V."/>
            <person name="Hibbett D.S."/>
            <person name="Martin F."/>
        </authorList>
    </citation>
    <scope>NUCLEOTIDE SEQUENCE [LARGE SCALE GENOMIC DNA]</scope>
    <source>
        <strain evidence="2">Ve08.2h10</strain>
    </source>
</reference>
<feature type="non-terminal residue" evidence="1">
    <location>
        <position position="1"/>
    </location>
</feature>
<organism evidence="1 2">
    <name type="scientific">Paxillus rubicundulus Ve08.2h10</name>
    <dbReference type="NCBI Taxonomy" id="930991"/>
    <lineage>
        <taxon>Eukaryota</taxon>
        <taxon>Fungi</taxon>
        <taxon>Dikarya</taxon>
        <taxon>Basidiomycota</taxon>
        <taxon>Agaricomycotina</taxon>
        <taxon>Agaricomycetes</taxon>
        <taxon>Agaricomycetidae</taxon>
        <taxon>Boletales</taxon>
        <taxon>Paxilineae</taxon>
        <taxon>Paxillaceae</taxon>
        <taxon>Paxillus</taxon>
    </lineage>
</organism>
<evidence type="ECO:0000313" key="2">
    <source>
        <dbReference type="Proteomes" id="UP000054538"/>
    </source>
</evidence>
<dbReference type="OrthoDB" id="10044727at2759"/>
<keyword evidence="2" id="KW-1185">Reference proteome</keyword>
<sequence length="64" mass="7375">FANQSSRFIDAYHKGLNSKQAAWANKKYHGHCVLPKGILKELDEHHISYVSFIPHLQLILHPNL</sequence>
<dbReference type="InParanoid" id="A0A0D0D6M8"/>
<proteinExistence type="predicted"/>
<dbReference type="HOGENOM" id="CLU_191882_2_0_1"/>
<name>A0A0D0D6M8_9AGAM</name>
<protein>
    <submittedName>
        <fullName evidence="1">Uncharacterized protein</fullName>
    </submittedName>
</protein>
<gene>
    <name evidence="1" type="ORF">PAXRUDRAFT_152912</name>
</gene>
<dbReference type="Proteomes" id="UP000054538">
    <property type="component" value="Unassembled WGS sequence"/>
</dbReference>
<evidence type="ECO:0000313" key="1">
    <source>
        <dbReference type="EMBL" id="KIK84333.1"/>
    </source>
</evidence>
<reference evidence="1 2" key="1">
    <citation type="submission" date="2014-04" db="EMBL/GenBank/DDBJ databases">
        <authorList>
            <consortium name="DOE Joint Genome Institute"/>
            <person name="Kuo A."/>
            <person name="Kohler A."/>
            <person name="Jargeat P."/>
            <person name="Nagy L.G."/>
            <person name="Floudas D."/>
            <person name="Copeland A."/>
            <person name="Barry K.W."/>
            <person name="Cichocki N."/>
            <person name="Veneault-Fourrey C."/>
            <person name="LaButti K."/>
            <person name="Lindquist E.A."/>
            <person name="Lipzen A."/>
            <person name="Lundell T."/>
            <person name="Morin E."/>
            <person name="Murat C."/>
            <person name="Sun H."/>
            <person name="Tunlid A."/>
            <person name="Henrissat B."/>
            <person name="Grigoriev I.V."/>
            <person name="Hibbett D.S."/>
            <person name="Martin F."/>
            <person name="Nordberg H.P."/>
            <person name="Cantor M.N."/>
            <person name="Hua S.X."/>
        </authorList>
    </citation>
    <scope>NUCLEOTIDE SEQUENCE [LARGE SCALE GENOMIC DNA]</scope>
    <source>
        <strain evidence="1 2">Ve08.2h10</strain>
    </source>
</reference>
<dbReference type="EMBL" id="KN825577">
    <property type="protein sequence ID" value="KIK84333.1"/>
    <property type="molecule type" value="Genomic_DNA"/>
</dbReference>
<accession>A0A0D0D6M8</accession>
<dbReference type="AlphaFoldDB" id="A0A0D0D6M8"/>